<comment type="subcellular location">
    <subcellularLocation>
        <location evidence="1 7">Cell inner membrane</location>
        <topology evidence="1 7">Multi-pass membrane protein</topology>
    </subcellularLocation>
</comment>
<comment type="subunit">
    <text evidence="7">The complex comprises the extracytoplasmic solute receptor protein and the two transmembrane proteins.</text>
</comment>
<dbReference type="PANTHER" id="PTHR33362">
    <property type="entry name" value="SIALIC ACID TRAP TRANSPORTER PERMEASE PROTEIN SIAT-RELATED"/>
    <property type="match status" value="1"/>
</dbReference>
<comment type="similarity">
    <text evidence="7">Belongs to the TRAP transporter large permease family.</text>
</comment>
<keyword evidence="4 7" id="KW-0812">Transmembrane</keyword>
<feature type="transmembrane region" description="Helical" evidence="7">
    <location>
        <begin position="220"/>
        <end position="238"/>
    </location>
</feature>
<dbReference type="RefSeq" id="WP_284479646.1">
    <property type="nucleotide sequence ID" value="NZ_JASNJD010000002.1"/>
</dbReference>
<dbReference type="Pfam" id="PF06808">
    <property type="entry name" value="DctM"/>
    <property type="match status" value="1"/>
</dbReference>
<reference evidence="9 10" key="1">
    <citation type="submission" date="2023-05" db="EMBL/GenBank/DDBJ databases">
        <title>Pseudodonghicola sp. nov.</title>
        <authorList>
            <person name="Huang J."/>
        </authorList>
    </citation>
    <scope>NUCLEOTIDE SEQUENCE [LARGE SCALE GENOMIC DNA]</scope>
    <source>
        <strain evidence="9 10">IC7</strain>
    </source>
</reference>
<evidence type="ECO:0000256" key="7">
    <source>
        <dbReference type="RuleBase" id="RU369079"/>
    </source>
</evidence>
<gene>
    <name evidence="9" type="ORF">QO033_04040</name>
</gene>
<dbReference type="PIRSF" id="PIRSF006066">
    <property type="entry name" value="HI0050"/>
    <property type="match status" value="1"/>
</dbReference>
<evidence type="ECO:0000313" key="9">
    <source>
        <dbReference type="EMBL" id="MDK3016833.1"/>
    </source>
</evidence>
<keyword evidence="6 7" id="KW-0472">Membrane</keyword>
<keyword evidence="10" id="KW-1185">Reference proteome</keyword>
<accession>A0ABT7EWX0</accession>
<keyword evidence="2" id="KW-1003">Cell membrane</keyword>
<feature type="transmembrane region" description="Helical" evidence="7">
    <location>
        <begin position="402"/>
        <end position="423"/>
    </location>
</feature>
<evidence type="ECO:0000256" key="2">
    <source>
        <dbReference type="ARBA" id="ARBA00022475"/>
    </source>
</evidence>
<evidence type="ECO:0000256" key="3">
    <source>
        <dbReference type="ARBA" id="ARBA00022519"/>
    </source>
</evidence>
<evidence type="ECO:0000313" key="10">
    <source>
        <dbReference type="Proteomes" id="UP001243757"/>
    </source>
</evidence>
<protein>
    <recommendedName>
        <fullName evidence="7">TRAP transporter large permease protein</fullName>
    </recommendedName>
</protein>
<evidence type="ECO:0000256" key="6">
    <source>
        <dbReference type="ARBA" id="ARBA00023136"/>
    </source>
</evidence>
<name>A0ABT7EWX0_9RHOB</name>
<keyword evidence="3 7" id="KW-0997">Cell inner membrane</keyword>
<feature type="transmembrane region" description="Helical" evidence="7">
    <location>
        <begin position="50"/>
        <end position="69"/>
    </location>
</feature>
<evidence type="ECO:0000259" key="8">
    <source>
        <dbReference type="Pfam" id="PF06808"/>
    </source>
</evidence>
<dbReference type="InterPro" id="IPR004681">
    <property type="entry name" value="TRAP_DctM"/>
</dbReference>
<organism evidence="9 10">
    <name type="scientific">Pseudodonghicola flavimaris</name>
    <dbReference type="NCBI Taxonomy" id="3050036"/>
    <lineage>
        <taxon>Bacteria</taxon>
        <taxon>Pseudomonadati</taxon>
        <taxon>Pseudomonadota</taxon>
        <taxon>Alphaproteobacteria</taxon>
        <taxon>Rhodobacterales</taxon>
        <taxon>Paracoccaceae</taxon>
        <taxon>Pseudodonghicola</taxon>
    </lineage>
</organism>
<feature type="transmembrane region" description="Helical" evidence="7">
    <location>
        <begin position="317"/>
        <end position="342"/>
    </location>
</feature>
<evidence type="ECO:0000256" key="4">
    <source>
        <dbReference type="ARBA" id="ARBA00022692"/>
    </source>
</evidence>
<evidence type="ECO:0000256" key="1">
    <source>
        <dbReference type="ARBA" id="ARBA00004429"/>
    </source>
</evidence>
<keyword evidence="5 7" id="KW-1133">Transmembrane helix</keyword>
<evidence type="ECO:0000256" key="5">
    <source>
        <dbReference type="ARBA" id="ARBA00022989"/>
    </source>
</evidence>
<comment type="caution">
    <text evidence="7">Lacks conserved residue(s) required for the propagation of feature annotation.</text>
</comment>
<feature type="transmembrane region" description="Helical" evidence="7">
    <location>
        <begin position="105"/>
        <end position="126"/>
    </location>
</feature>
<feature type="transmembrane region" description="Helical" evidence="7">
    <location>
        <begin position="274"/>
        <end position="297"/>
    </location>
</feature>
<comment type="caution">
    <text evidence="9">The sequence shown here is derived from an EMBL/GenBank/DDBJ whole genome shotgun (WGS) entry which is preliminary data.</text>
</comment>
<dbReference type="EMBL" id="JASNJD010000002">
    <property type="protein sequence ID" value="MDK3016833.1"/>
    <property type="molecule type" value="Genomic_DNA"/>
</dbReference>
<sequence>MLSFFAILALLALFMAMRMPIAFAMGLAGFVGLAAQLGLRPALAVLERTFYDSSSSFILVAIPLFILMAEVLTAGDVTRRAISACQAWIGHVKGGLAMATVGASVILAALVGSSTASTAAMAASAFPQMRSHSYSQRLAAAVVSVGGTLAVVVPPSIVLVVYGVLTETSIGKLFIAGILPGLLTATGLAVVIKLIAHTTDQAPKGDPFVFRHAVKSSRHVLPMVALMALVIGAIYGGIASPSEAAALGVMGSVLIVLAQRSLSFADFNRSVSGAIRATVMIVAIVACSAIFSNYLAFTRITHALLEFVASTEMSRTTIMAIIIVTLLIMGMFMDQLAILSLAMPLAFPTAMALDFDPVWFGIVVTKTVEIGLLTPPLGLNAYVAAAQTGVPLGKIFRGLLPFLAMELVVLLLLLFLPQITLWLPGLMLQ</sequence>
<comment type="function">
    <text evidence="7">Part of the tripartite ATP-independent periplasmic (TRAP) transport system.</text>
</comment>
<dbReference type="Proteomes" id="UP001243757">
    <property type="component" value="Unassembled WGS sequence"/>
</dbReference>
<feature type="domain" description="TRAP C4-dicarboxylate transport system permease DctM subunit" evidence="8">
    <location>
        <begin position="8"/>
        <end position="419"/>
    </location>
</feature>
<feature type="transmembrane region" description="Helical" evidence="7">
    <location>
        <begin position="174"/>
        <end position="196"/>
    </location>
</feature>
<feature type="transmembrane region" description="Helical" evidence="7">
    <location>
        <begin position="138"/>
        <end position="162"/>
    </location>
</feature>
<dbReference type="InterPro" id="IPR010656">
    <property type="entry name" value="DctM"/>
</dbReference>
<dbReference type="NCBIfam" id="TIGR00786">
    <property type="entry name" value="dctM"/>
    <property type="match status" value="1"/>
</dbReference>
<proteinExistence type="inferred from homology"/>
<keyword evidence="7" id="KW-0813">Transport</keyword>
<dbReference type="PANTHER" id="PTHR33362:SF5">
    <property type="entry name" value="C4-DICARBOXYLATE TRAP TRANSPORTER LARGE PERMEASE PROTEIN DCTM"/>
    <property type="match status" value="1"/>
</dbReference>